<dbReference type="AlphaFoldDB" id="G3Y7M9"/>
<evidence type="ECO:0000313" key="1">
    <source>
        <dbReference type="EMBL" id="EHA21324.1"/>
    </source>
</evidence>
<accession>G3Y7M9</accession>
<dbReference type="VEuPathDB" id="FungiDB:ASPNIDRAFT2_44548"/>
<organism evidence="1 2">
    <name type="scientific">Aspergillus niger (strain ATCC 1015 / CBS 113.46 / FGSC A1144 / LSHB Ac4 / NCTC 3858a / NRRL 328 / USDA 3528.7)</name>
    <dbReference type="NCBI Taxonomy" id="380704"/>
    <lineage>
        <taxon>Eukaryota</taxon>
        <taxon>Fungi</taxon>
        <taxon>Dikarya</taxon>
        <taxon>Ascomycota</taxon>
        <taxon>Pezizomycotina</taxon>
        <taxon>Eurotiomycetes</taxon>
        <taxon>Eurotiomycetidae</taxon>
        <taxon>Eurotiales</taxon>
        <taxon>Aspergillaceae</taxon>
        <taxon>Aspergillus</taxon>
        <taxon>Aspergillus subgen. Circumdati</taxon>
    </lineage>
</organism>
<reference evidence="1 2" key="1">
    <citation type="journal article" date="2011" name="Genome Res.">
        <title>Comparative genomics of citric-acid-producing Aspergillus niger ATCC 1015 versus enzyme-producing CBS 513.88.</title>
        <authorList>
            <person name="Andersen M.R."/>
            <person name="Salazar M.P."/>
            <person name="Schaap P.J."/>
            <person name="van de Vondervoort P.J."/>
            <person name="Culley D."/>
            <person name="Thykaer J."/>
            <person name="Frisvad J.C."/>
            <person name="Nielsen K.F."/>
            <person name="Albang R."/>
            <person name="Albermann K."/>
            <person name="Berka R.M."/>
            <person name="Braus G.H."/>
            <person name="Braus-Stromeyer S.A."/>
            <person name="Corrochano L.M."/>
            <person name="Dai Z."/>
            <person name="van Dijck P.W."/>
            <person name="Hofmann G."/>
            <person name="Lasure L.L."/>
            <person name="Magnuson J.K."/>
            <person name="Menke H."/>
            <person name="Meijer M."/>
            <person name="Meijer S.L."/>
            <person name="Nielsen J.B."/>
            <person name="Nielsen M.L."/>
            <person name="van Ooyen A.J."/>
            <person name="Pel H.J."/>
            <person name="Poulsen L."/>
            <person name="Samson R.A."/>
            <person name="Stam H."/>
            <person name="Tsang A."/>
            <person name="van den Brink J.M."/>
            <person name="Atkins A."/>
            <person name="Aerts A."/>
            <person name="Shapiro H."/>
            <person name="Pangilinan J."/>
            <person name="Salamov A."/>
            <person name="Lou Y."/>
            <person name="Lindquist E."/>
            <person name="Lucas S."/>
            <person name="Grimwood J."/>
            <person name="Grigoriev I.V."/>
            <person name="Kubicek C.P."/>
            <person name="Martinez D."/>
            <person name="van Peij N.N."/>
            <person name="Roubos J.A."/>
            <person name="Nielsen J."/>
            <person name="Baker S.E."/>
        </authorList>
    </citation>
    <scope>NUCLEOTIDE SEQUENCE [LARGE SCALE GENOMIC DNA]</scope>
    <source>
        <strain evidence="2">ATCC 1015 / CBS 113.46 / FGSC A1144 / LSHB Ac4 / NCTC 3858a / NRRL 328 / USDA 3528.7</strain>
    </source>
</reference>
<evidence type="ECO:0000313" key="2">
    <source>
        <dbReference type="Proteomes" id="UP000009038"/>
    </source>
</evidence>
<dbReference type="Proteomes" id="UP000009038">
    <property type="component" value="Unassembled WGS sequence"/>
</dbReference>
<dbReference type="HOGENOM" id="CLU_927418_0_0_1"/>
<protein>
    <submittedName>
        <fullName evidence="1">Uncharacterized protein</fullName>
    </submittedName>
</protein>
<gene>
    <name evidence="1" type="ORF">ASPNIDRAFT_44548</name>
</gene>
<comment type="caution">
    <text evidence="1">The sequence shown here is derived from an EMBL/GenBank/DDBJ whole genome shotgun (WGS) entry which is preliminary data.</text>
</comment>
<dbReference type="EMBL" id="ACJE01000015">
    <property type="protein sequence ID" value="EHA21324.1"/>
    <property type="molecule type" value="Genomic_DNA"/>
</dbReference>
<name>G3Y7M9_ASPNA</name>
<sequence length="300" mass="33067">MVTQHINSQTASLQPIAWHPDILRAGPGELSQSINTRSRLRLVASFCRHPLYHRHPAGCRVDREEEIKPWSRIRSHHQITELNCCNVQGASRSSSGMDAYHHRSAITVCQIKSPLSWSVLAGEYYRRRLCCFSLAVPGTSGSAPANGRILIGTICDAGQSRDPDVWGRVRFFDSSRASMTTAPRGHWNGVAITEEWCIVKAVRIYIIAATAVKPTLKGDSLYLSAGLSSLTTPLLIPPQSSASPVLHNILVFHIAPGTGWMAQPWEQQADSHYAWGSVPLPLTFKVAGKCSYYCSDLVDH</sequence>
<proteinExistence type="predicted"/>